<dbReference type="Proteomes" id="UP000318741">
    <property type="component" value="Chromosome"/>
</dbReference>
<dbReference type="AlphaFoldDB" id="A0A517P698"/>
<evidence type="ECO:0000313" key="2">
    <source>
        <dbReference type="EMBL" id="QDT14887.1"/>
    </source>
</evidence>
<protein>
    <recommendedName>
        <fullName evidence="4">Neutral/alkaline non-lysosomal ceramidase</fullName>
    </recommendedName>
</protein>
<evidence type="ECO:0000256" key="1">
    <source>
        <dbReference type="SAM" id="SignalP"/>
    </source>
</evidence>
<dbReference type="KEGG" id="acaf:CA12_09670"/>
<dbReference type="EMBL" id="CP036265">
    <property type="protein sequence ID" value="QDT14887.1"/>
    <property type="molecule type" value="Genomic_DNA"/>
</dbReference>
<evidence type="ECO:0008006" key="4">
    <source>
        <dbReference type="Google" id="ProtNLM"/>
    </source>
</evidence>
<gene>
    <name evidence="2" type="ORF">CA12_09670</name>
</gene>
<proteinExistence type="predicted"/>
<feature type="signal peptide" evidence="1">
    <location>
        <begin position="1"/>
        <end position="22"/>
    </location>
</feature>
<name>A0A517P698_9PLAN</name>
<evidence type="ECO:0000313" key="3">
    <source>
        <dbReference type="Proteomes" id="UP000318741"/>
    </source>
</evidence>
<accession>A0A517P698</accession>
<keyword evidence="3" id="KW-1185">Reference proteome</keyword>
<keyword evidence="1" id="KW-0732">Signal</keyword>
<reference evidence="2 3" key="1">
    <citation type="submission" date="2019-02" db="EMBL/GenBank/DDBJ databases">
        <title>Deep-cultivation of Planctomycetes and their phenomic and genomic characterization uncovers novel biology.</title>
        <authorList>
            <person name="Wiegand S."/>
            <person name="Jogler M."/>
            <person name="Boedeker C."/>
            <person name="Pinto D."/>
            <person name="Vollmers J."/>
            <person name="Rivas-Marin E."/>
            <person name="Kohn T."/>
            <person name="Peeters S.H."/>
            <person name="Heuer A."/>
            <person name="Rast P."/>
            <person name="Oberbeckmann S."/>
            <person name="Bunk B."/>
            <person name="Jeske O."/>
            <person name="Meyerdierks A."/>
            <person name="Storesund J.E."/>
            <person name="Kallscheuer N."/>
            <person name="Luecker S."/>
            <person name="Lage O.M."/>
            <person name="Pohl T."/>
            <person name="Merkel B.J."/>
            <person name="Hornburger P."/>
            <person name="Mueller R.-W."/>
            <person name="Bruemmer F."/>
            <person name="Labrenz M."/>
            <person name="Spormann A.M."/>
            <person name="Op den Camp H."/>
            <person name="Overmann J."/>
            <person name="Amann R."/>
            <person name="Jetten M.S.M."/>
            <person name="Mascher T."/>
            <person name="Medema M.H."/>
            <person name="Devos D.P."/>
            <person name="Kaster A.-K."/>
            <person name="Ovreas L."/>
            <person name="Rohde M."/>
            <person name="Galperin M.Y."/>
            <person name="Jogler C."/>
        </authorList>
    </citation>
    <scope>NUCLEOTIDE SEQUENCE [LARGE SCALE GENOMIC DNA]</scope>
    <source>
        <strain evidence="2 3">CA12</strain>
    </source>
</reference>
<organism evidence="2 3">
    <name type="scientific">Alienimonas californiensis</name>
    <dbReference type="NCBI Taxonomy" id="2527989"/>
    <lineage>
        <taxon>Bacteria</taxon>
        <taxon>Pseudomonadati</taxon>
        <taxon>Planctomycetota</taxon>
        <taxon>Planctomycetia</taxon>
        <taxon>Planctomycetales</taxon>
        <taxon>Planctomycetaceae</taxon>
        <taxon>Alienimonas</taxon>
    </lineage>
</organism>
<sequence length="488" mass="52872" precursor="true">MTLCTTLLCLACLAAAAPEGRANEPAGLRVGTAAVDISPDVVPFQLRSGPSSHVHDPFHVRAVAFENGDGRAAIALVDDIGVGREWTDEAKAEAARQTGWDAGQMLVCATHTHTAPKGGDTSPGRIAYEKRRREGLTAALVGAIGTLQPAQVGFASDAEPSEVYNRRWYLKPEADHGNPFGGLDQVRTNPPRPDLLRPAGPVDPEVAVIDVRTRRGRPLAVISNYALHYVGGVPQATRPDGREEGMASADYFGEFARIMPHRLGGTNPPEGFVALLTNGASGDINNIDFHGTRPPRAPFEQIRLVAAKVADAAWRAVKKIERYDADPAIAVRQREVALNYRVPTPAEVENARRLLALPRQEREAVHPRADGYARTVVRMADPEHPRTEAVLIQAVRIGDQAIVALPFETFVETGLELKEKSPFPRTLVIGLANGSEGYLPTPEQHKLGGYETWLGTSKFEEDASEILTRELLAMLTELRTAESASETE</sequence>
<feature type="chain" id="PRO_5022145891" description="Neutral/alkaline non-lysosomal ceramidase" evidence="1">
    <location>
        <begin position="23"/>
        <end position="488"/>
    </location>
</feature>
<dbReference type="RefSeq" id="WP_207622145.1">
    <property type="nucleotide sequence ID" value="NZ_CP036265.1"/>
</dbReference>